<feature type="compositionally biased region" description="Polar residues" evidence="13">
    <location>
        <begin position="181"/>
        <end position="203"/>
    </location>
</feature>
<feature type="compositionally biased region" description="Polar residues" evidence="13">
    <location>
        <begin position="146"/>
        <end position="157"/>
    </location>
</feature>
<dbReference type="GO" id="GO:0016887">
    <property type="term" value="F:ATP hydrolysis activity"/>
    <property type="evidence" value="ECO:0007669"/>
    <property type="project" value="RHEA"/>
</dbReference>
<dbReference type="FunFam" id="3.40.50.300:FF:000340">
    <property type="entry name" value="Bloom syndrome, RecQ helicase"/>
    <property type="match status" value="1"/>
</dbReference>
<dbReference type="GO" id="GO:0006260">
    <property type="term" value="P:DNA replication"/>
    <property type="evidence" value="ECO:0007669"/>
    <property type="project" value="InterPro"/>
</dbReference>
<dbReference type="GO" id="GO:0043138">
    <property type="term" value="F:3'-5' DNA helicase activity"/>
    <property type="evidence" value="ECO:0007669"/>
    <property type="project" value="UniProtKB-EC"/>
</dbReference>
<dbReference type="InterPro" id="IPR036390">
    <property type="entry name" value="WH_DNA-bd_sf"/>
</dbReference>
<evidence type="ECO:0000313" key="17">
    <source>
        <dbReference type="WBParaSite" id="SVE_0003600.1"/>
    </source>
</evidence>
<feature type="domain" description="Helicase C-terminal" evidence="15">
    <location>
        <begin position="464"/>
        <end position="613"/>
    </location>
</feature>
<dbReference type="NCBIfam" id="TIGR00614">
    <property type="entry name" value="recQ_fam"/>
    <property type="match status" value="1"/>
</dbReference>
<sequence>MSSLKELFDKSVPKPRVNCGRFSFVVPPMGYKMPDLSKILLQSPEASAQDSTQTNQNTVNNEHCFAVPSKLPKRKDVVQTIFVNTQGPYLSQSSRQQTTDGRSFDYSYDDFYDDDCIDSFSTKDSSTSNDADQSISTENDSKNESRTSYIFDSSSSMDYGGVNKNDTTRNGVGDDSHSSDAMDQSSNISIDKSNRTHNSSKTSDIVDESFEDNINWMDKSYLKSDGEEFNNENNLLPEEKVNEMYKTLKEVFGHNSFRHKQKQAIVASLLGHDVFVLMPTGAGKSLCYQLPALLDSGITIVVSPLRALIEDQVSKLTQLGIPAQSLTSDLNSNKCTKFYDEILTKKKAIKLLYVTPEKINGSDKFKKFLDELYKEGMMSRFVVDEAHCIAQWGHDFRPDYIQLSYIRKTFKNPNVPIMALTATATPKIVGDIKTLLSIESSKIFLSSFVRSNLRYDVIQRTSKSKDALIKKIKEMYPTQSGVFYCFSREDCKSLHELLKDYGISSVAYHAGMSDKSRAEAQKKWMSDEVQVICATIAFGMGIDKHDVRFVVHLCMPKSIESYYQESGRAGRDGLPSYCVILYTYFDSIKQRNLIDEEVNSKGYRVKKTIGAKTDQHRRVNEILGYCETVVSCRRKLLVQYFGERYDSKECKRNIDTICSNCELTMSSEPLYRLYNFTKEAEIILKSTMDITLTMRQMSDCYRGYVSKKQGNGDSIKKLEAYSRGSSLTESDVDRFLIKLITEGYLKENIKTIEGNGYKNFAGYLSLTRRGLEFLSSTEKAKFYLYVSIGKGRKKDIRHAELLSLGALTTTSAEYNEMENA</sequence>
<dbReference type="InterPro" id="IPR027417">
    <property type="entry name" value="P-loop_NTPase"/>
</dbReference>
<dbReference type="Gene3D" id="3.40.50.300">
    <property type="entry name" value="P-loop containing nucleotide triphosphate hydrolases"/>
    <property type="match status" value="2"/>
</dbReference>
<dbReference type="GO" id="GO:0009378">
    <property type="term" value="F:four-way junction helicase activity"/>
    <property type="evidence" value="ECO:0007669"/>
    <property type="project" value="TreeGrafter"/>
</dbReference>
<evidence type="ECO:0000256" key="9">
    <source>
        <dbReference type="ARBA" id="ARBA00023242"/>
    </source>
</evidence>
<reference evidence="17" key="2">
    <citation type="submission" date="2015-08" db="UniProtKB">
        <authorList>
            <consortium name="WormBaseParasite"/>
        </authorList>
    </citation>
    <scope>IDENTIFICATION</scope>
</reference>
<protein>
    <recommendedName>
        <fullName evidence="12">ATP-dependent DNA helicase</fullName>
        <ecNumber evidence="12">5.6.2.4</ecNumber>
    </recommendedName>
</protein>
<feature type="compositionally biased region" description="Polar residues" evidence="13">
    <location>
        <begin position="122"/>
        <end position="138"/>
    </location>
</feature>
<dbReference type="InterPro" id="IPR011545">
    <property type="entry name" value="DEAD/DEAH_box_helicase_dom"/>
</dbReference>
<dbReference type="InterPro" id="IPR002464">
    <property type="entry name" value="DNA/RNA_helicase_DEAH_CS"/>
</dbReference>
<dbReference type="GO" id="GO:0005524">
    <property type="term" value="F:ATP binding"/>
    <property type="evidence" value="ECO:0007669"/>
    <property type="project" value="UniProtKB-KW"/>
</dbReference>
<dbReference type="AlphaFoldDB" id="A0A0K0EU43"/>
<reference evidence="16" key="1">
    <citation type="submission" date="2014-07" db="EMBL/GenBank/DDBJ databases">
        <authorList>
            <person name="Martin A.A"/>
            <person name="De Silva N."/>
        </authorList>
    </citation>
    <scope>NUCLEOTIDE SEQUENCE</scope>
</reference>
<dbReference type="STRING" id="75913.A0A0K0EU43"/>
<comment type="subcellular location">
    <subcellularLocation>
        <location evidence="1 12">Nucleus</location>
    </subcellularLocation>
</comment>
<dbReference type="SMART" id="SM00487">
    <property type="entry name" value="DEXDc"/>
    <property type="match status" value="1"/>
</dbReference>
<evidence type="ECO:0000256" key="12">
    <source>
        <dbReference type="RuleBase" id="RU364117"/>
    </source>
</evidence>
<dbReference type="PROSITE" id="PS00690">
    <property type="entry name" value="DEAH_ATP_HELICASE"/>
    <property type="match status" value="1"/>
</dbReference>
<keyword evidence="16" id="KW-1185">Reference proteome</keyword>
<dbReference type="InterPro" id="IPR032284">
    <property type="entry name" value="RecQ_Zn-bd"/>
</dbReference>
<dbReference type="GO" id="GO:0005737">
    <property type="term" value="C:cytoplasm"/>
    <property type="evidence" value="ECO:0007669"/>
    <property type="project" value="TreeGrafter"/>
</dbReference>
<evidence type="ECO:0000256" key="10">
    <source>
        <dbReference type="ARBA" id="ARBA00034617"/>
    </source>
</evidence>
<dbReference type="EC" id="5.6.2.4" evidence="12"/>
<dbReference type="FunFam" id="3.40.50.300:FF:000296">
    <property type="entry name" value="ATP-dependent DNA helicase RecQ"/>
    <property type="match status" value="1"/>
</dbReference>
<evidence type="ECO:0000259" key="15">
    <source>
        <dbReference type="PROSITE" id="PS51194"/>
    </source>
</evidence>
<dbReference type="PROSITE" id="PS51192">
    <property type="entry name" value="HELICASE_ATP_BIND_1"/>
    <property type="match status" value="1"/>
</dbReference>
<evidence type="ECO:0000256" key="13">
    <source>
        <dbReference type="SAM" id="MobiDB-lite"/>
    </source>
</evidence>
<organism evidence="16 17">
    <name type="scientific">Strongyloides venezuelensis</name>
    <name type="common">Threadworm</name>
    <dbReference type="NCBI Taxonomy" id="75913"/>
    <lineage>
        <taxon>Eukaryota</taxon>
        <taxon>Metazoa</taxon>
        <taxon>Ecdysozoa</taxon>
        <taxon>Nematoda</taxon>
        <taxon>Chromadorea</taxon>
        <taxon>Rhabditida</taxon>
        <taxon>Tylenchina</taxon>
        <taxon>Panagrolaimomorpha</taxon>
        <taxon>Strongyloidoidea</taxon>
        <taxon>Strongyloididae</taxon>
        <taxon>Strongyloides</taxon>
    </lineage>
</organism>
<dbReference type="SUPFAM" id="SSF52540">
    <property type="entry name" value="P-loop containing nucleoside triphosphate hydrolases"/>
    <property type="match status" value="1"/>
</dbReference>
<dbReference type="PANTHER" id="PTHR13710">
    <property type="entry name" value="DNA HELICASE RECQ FAMILY MEMBER"/>
    <property type="match status" value="1"/>
</dbReference>
<dbReference type="Pfam" id="PF09382">
    <property type="entry name" value="RQC"/>
    <property type="match status" value="1"/>
</dbReference>
<name>A0A0K0EU43_STRVS</name>
<evidence type="ECO:0000259" key="14">
    <source>
        <dbReference type="PROSITE" id="PS51192"/>
    </source>
</evidence>
<dbReference type="Pfam" id="PF00270">
    <property type="entry name" value="DEAD"/>
    <property type="match status" value="1"/>
</dbReference>
<dbReference type="InterPro" id="IPR018982">
    <property type="entry name" value="RQC_domain"/>
</dbReference>
<dbReference type="GO" id="GO:0005634">
    <property type="term" value="C:nucleus"/>
    <property type="evidence" value="ECO:0007669"/>
    <property type="project" value="UniProtKB-SubCell"/>
</dbReference>
<evidence type="ECO:0000256" key="8">
    <source>
        <dbReference type="ARBA" id="ARBA00023235"/>
    </source>
</evidence>
<dbReference type="GO" id="GO:0005694">
    <property type="term" value="C:chromosome"/>
    <property type="evidence" value="ECO:0007669"/>
    <property type="project" value="TreeGrafter"/>
</dbReference>
<accession>A0A0K0EU43</accession>
<proteinExistence type="inferred from homology"/>
<dbReference type="InterPro" id="IPR036388">
    <property type="entry name" value="WH-like_DNA-bd_sf"/>
</dbReference>
<comment type="catalytic activity">
    <reaction evidence="11 12">
        <text>ATP + H2O = ADP + phosphate + H(+)</text>
        <dbReference type="Rhea" id="RHEA:13065"/>
        <dbReference type="ChEBI" id="CHEBI:15377"/>
        <dbReference type="ChEBI" id="CHEBI:15378"/>
        <dbReference type="ChEBI" id="CHEBI:30616"/>
        <dbReference type="ChEBI" id="CHEBI:43474"/>
        <dbReference type="ChEBI" id="CHEBI:456216"/>
    </reaction>
</comment>
<dbReference type="Pfam" id="PF16124">
    <property type="entry name" value="RecQ_Zn_bind"/>
    <property type="match status" value="1"/>
</dbReference>
<keyword evidence="8" id="KW-0413">Isomerase</keyword>
<keyword evidence="5 12" id="KW-0347">Helicase</keyword>
<dbReference type="InterPro" id="IPR001650">
    <property type="entry name" value="Helicase_C-like"/>
</dbReference>
<evidence type="ECO:0000256" key="7">
    <source>
        <dbReference type="ARBA" id="ARBA00023125"/>
    </source>
</evidence>
<dbReference type="GO" id="GO:0007131">
    <property type="term" value="P:reciprocal meiotic recombination"/>
    <property type="evidence" value="ECO:0007669"/>
    <property type="project" value="UniProtKB-ARBA"/>
</dbReference>
<dbReference type="GO" id="GO:0003677">
    <property type="term" value="F:DNA binding"/>
    <property type="evidence" value="ECO:0007669"/>
    <property type="project" value="UniProtKB-KW"/>
</dbReference>
<dbReference type="Gene3D" id="1.10.10.10">
    <property type="entry name" value="Winged helix-like DNA-binding domain superfamily/Winged helix DNA-binding domain"/>
    <property type="match status" value="1"/>
</dbReference>
<dbReference type="SMART" id="SM00956">
    <property type="entry name" value="RQC"/>
    <property type="match status" value="1"/>
</dbReference>
<dbReference type="Proteomes" id="UP000035680">
    <property type="component" value="Unassembled WGS sequence"/>
</dbReference>
<comment type="catalytic activity">
    <reaction evidence="10 12">
        <text>Couples ATP hydrolysis with the unwinding of duplex DNA by translocating in the 3'-5' direction.</text>
        <dbReference type="EC" id="5.6.2.4"/>
    </reaction>
</comment>
<keyword evidence="4 12" id="KW-0378">Hydrolase</keyword>
<feature type="region of interest" description="Disordered" evidence="13">
    <location>
        <begin position="122"/>
        <end position="204"/>
    </location>
</feature>
<dbReference type="SMART" id="SM00490">
    <property type="entry name" value="HELICc"/>
    <property type="match status" value="1"/>
</dbReference>
<dbReference type="CDD" id="cd18794">
    <property type="entry name" value="SF2_C_RecQ"/>
    <property type="match status" value="1"/>
</dbReference>
<dbReference type="SUPFAM" id="SSF46785">
    <property type="entry name" value="Winged helix' DNA-binding domain"/>
    <property type="match status" value="1"/>
</dbReference>
<evidence type="ECO:0000256" key="1">
    <source>
        <dbReference type="ARBA" id="ARBA00004123"/>
    </source>
</evidence>
<evidence type="ECO:0000313" key="16">
    <source>
        <dbReference type="Proteomes" id="UP000035680"/>
    </source>
</evidence>
<dbReference type="InterPro" id="IPR014001">
    <property type="entry name" value="Helicase_ATP-bd"/>
</dbReference>
<evidence type="ECO:0000256" key="2">
    <source>
        <dbReference type="ARBA" id="ARBA00005446"/>
    </source>
</evidence>
<dbReference type="Pfam" id="PF00271">
    <property type="entry name" value="Helicase_C"/>
    <property type="match status" value="1"/>
</dbReference>
<keyword evidence="7" id="KW-0238">DNA-binding</keyword>
<keyword evidence="3 12" id="KW-0547">Nucleotide-binding</keyword>
<comment type="similarity">
    <text evidence="2 12">Belongs to the helicase family. RecQ subfamily.</text>
</comment>
<evidence type="ECO:0000256" key="3">
    <source>
        <dbReference type="ARBA" id="ARBA00022741"/>
    </source>
</evidence>
<dbReference type="PANTHER" id="PTHR13710:SF153">
    <property type="entry name" value="RECQ-LIKE DNA HELICASE BLM"/>
    <property type="match status" value="1"/>
</dbReference>
<evidence type="ECO:0000256" key="11">
    <source>
        <dbReference type="ARBA" id="ARBA00049360"/>
    </source>
</evidence>
<keyword evidence="9 12" id="KW-0539">Nucleus</keyword>
<feature type="domain" description="Helicase ATP-binding" evidence="14">
    <location>
        <begin position="265"/>
        <end position="442"/>
    </location>
</feature>
<dbReference type="GO" id="GO:0000724">
    <property type="term" value="P:double-strand break repair via homologous recombination"/>
    <property type="evidence" value="ECO:0007669"/>
    <property type="project" value="TreeGrafter"/>
</dbReference>
<keyword evidence="6 12" id="KW-0067">ATP-binding</keyword>
<dbReference type="WBParaSite" id="SVE_0003600.1">
    <property type="protein sequence ID" value="SVE_0003600.1"/>
    <property type="gene ID" value="SVE_0003600"/>
</dbReference>
<evidence type="ECO:0000256" key="6">
    <source>
        <dbReference type="ARBA" id="ARBA00022840"/>
    </source>
</evidence>
<dbReference type="InterPro" id="IPR004589">
    <property type="entry name" value="DNA_helicase_ATP-dep_RecQ"/>
</dbReference>
<evidence type="ECO:0000256" key="5">
    <source>
        <dbReference type="ARBA" id="ARBA00022806"/>
    </source>
</evidence>
<dbReference type="PROSITE" id="PS51194">
    <property type="entry name" value="HELICASE_CTER"/>
    <property type="match status" value="1"/>
</dbReference>
<evidence type="ECO:0000256" key="4">
    <source>
        <dbReference type="ARBA" id="ARBA00022801"/>
    </source>
</evidence>